<dbReference type="PROSITE" id="PS51371">
    <property type="entry name" value="CBS"/>
    <property type="match status" value="2"/>
</dbReference>
<feature type="domain" description="CBS" evidence="12">
    <location>
        <begin position="283"/>
        <end position="335"/>
    </location>
</feature>
<dbReference type="FunFam" id="3.10.580.10:FF:000007">
    <property type="entry name" value="Arabinose 5-phosphate isomerase"/>
    <property type="match status" value="1"/>
</dbReference>
<comment type="pathway">
    <text evidence="1">Bacterial outer membrane biogenesis; lipopolysaccharide biosynthesis.</text>
</comment>
<evidence type="ECO:0000259" key="13">
    <source>
        <dbReference type="PROSITE" id="PS51464"/>
    </source>
</evidence>
<dbReference type="FunFam" id="3.40.50.10490:FF:000011">
    <property type="entry name" value="Arabinose 5-phosphate isomerase"/>
    <property type="match status" value="1"/>
</dbReference>
<evidence type="ECO:0000313" key="14">
    <source>
        <dbReference type="EMBL" id="ROH85834.1"/>
    </source>
</evidence>
<dbReference type="CDD" id="cd05014">
    <property type="entry name" value="SIS_Kpsf"/>
    <property type="match status" value="1"/>
</dbReference>
<dbReference type="InterPro" id="IPR004800">
    <property type="entry name" value="KdsD/KpsF-type"/>
</dbReference>
<dbReference type="SMART" id="SM00116">
    <property type="entry name" value="CBS"/>
    <property type="match status" value="2"/>
</dbReference>
<keyword evidence="5 14" id="KW-0413">Isomerase</keyword>
<dbReference type="CDD" id="cd04604">
    <property type="entry name" value="CBS_pair_SIS_assoc"/>
    <property type="match status" value="1"/>
</dbReference>
<dbReference type="PIRSF" id="PIRSF004692">
    <property type="entry name" value="KdsD_KpsF"/>
    <property type="match status" value="1"/>
</dbReference>
<dbReference type="InterPro" id="IPR046348">
    <property type="entry name" value="SIS_dom_sf"/>
</dbReference>
<dbReference type="Gene3D" id="3.10.580.10">
    <property type="entry name" value="CBS-domain"/>
    <property type="match status" value="1"/>
</dbReference>
<dbReference type="InterPro" id="IPR000644">
    <property type="entry name" value="CBS_dom"/>
</dbReference>
<comment type="similarity">
    <text evidence="2 8">Belongs to the SIS family. GutQ/KpsF subfamily.</text>
</comment>
<evidence type="ECO:0000256" key="9">
    <source>
        <dbReference type="PIRSR" id="PIRSR004692-2"/>
    </source>
</evidence>
<feature type="site" description="Catalytically relevant" evidence="10">
    <location>
        <position position="65"/>
    </location>
</feature>
<evidence type="ECO:0000259" key="12">
    <source>
        <dbReference type="PROSITE" id="PS51371"/>
    </source>
</evidence>
<dbReference type="Proteomes" id="UP000275137">
    <property type="component" value="Unassembled WGS sequence"/>
</dbReference>
<accession>A0A3N0UZW8</accession>
<dbReference type="GO" id="GO:0005975">
    <property type="term" value="P:carbohydrate metabolic process"/>
    <property type="evidence" value="ECO:0007669"/>
    <property type="project" value="InterPro"/>
</dbReference>
<dbReference type="InterPro" id="IPR035474">
    <property type="entry name" value="SIS_Kpsf"/>
</dbReference>
<comment type="caution">
    <text evidence="14">The sequence shown here is derived from an EMBL/GenBank/DDBJ whole genome shotgun (WGS) entry which is preliminary data.</text>
</comment>
<dbReference type="PROSITE" id="PS51464">
    <property type="entry name" value="SIS"/>
    <property type="match status" value="1"/>
</dbReference>
<evidence type="ECO:0000256" key="1">
    <source>
        <dbReference type="ARBA" id="ARBA00004756"/>
    </source>
</evidence>
<dbReference type="RefSeq" id="WP_123237608.1">
    <property type="nucleotide sequence ID" value="NZ_RJVP01000004.1"/>
</dbReference>
<dbReference type="EMBL" id="RJVP01000004">
    <property type="protein sequence ID" value="ROH85834.1"/>
    <property type="molecule type" value="Genomic_DNA"/>
</dbReference>
<dbReference type="Pfam" id="PF01380">
    <property type="entry name" value="SIS"/>
    <property type="match status" value="1"/>
</dbReference>
<evidence type="ECO:0000313" key="15">
    <source>
        <dbReference type="Proteomes" id="UP000275137"/>
    </source>
</evidence>
<feature type="site" description="Catalytically relevant" evidence="10">
    <location>
        <position position="117"/>
    </location>
</feature>
<feature type="binding site" evidence="9">
    <location>
        <position position="88"/>
    </location>
    <ligand>
        <name>Zn(2+)</name>
        <dbReference type="ChEBI" id="CHEBI:29105"/>
    </ligand>
</feature>
<evidence type="ECO:0000256" key="7">
    <source>
        <dbReference type="ARBA" id="ARBA00071659"/>
    </source>
</evidence>
<dbReference type="Gene3D" id="3.40.50.10490">
    <property type="entry name" value="Glucose-6-phosphate isomerase like protein, domain 1"/>
    <property type="match status" value="1"/>
</dbReference>
<comment type="pathway">
    <text evidence="6">Carbohydrate biosynthesis; 3-deoxy-D-manno-octulosonate biosynthesis; 3-deoxy-D-manno-octulosonate from D-ribulose 5-phosphate: step 1/3.</text>
</comment>
<organism evidence="14 15">
    <name type="scientific">Pseudomethylobacillus aquaticus</name>
    <dbReference type="NCBI Taxonomy" id="2676064"/>
    <lineage>
        <taxon>Bacteria</taxon>
        <taxon>Pseudomonadati</taxon>
        <taxon>Pseudomonadota</taxon>
        <taxon>Betaproteobacteria</taxon>
        <taxon>Nitrosomonadales</taxon>
        <taxon>Methylophilaceae</taxon>
        <taxon>Pseudomethylobacillus</taxon>
    </lineage>
</organism>
<dbReference type="InterPro" id="IPR001347">
    <property type="entry name" value="SIS_dom"/>
</dbReference>
<dbReference type="SUPFAM" id="SSF53697">
    <property type="entry name" value="SIS domain"/>
    <property type="match status" value="1"/>
</dbReference>
<feature type="domain" description="SIS" evidence="13">
    <location>
        <begin position="47"/>
        <end position="190"/>
    </location>
</feature>
<keyword evidence="9" id="KW-0479">Metal-binding</keyword>
<evidence type="ECO:0000256" key="5">
    <source>
        <dbReference type="ARBA" id="ARBA00023235"/>
    </source>
</evidence>
<feature type="domain" description="CBS" evidence="12">
    <location>
        <begin position="216"/>
        <end position="274"/>
    </location>
</feature>
<proteinExistence type="inferred from homology"/>
<dbReference type="InterPro" id="IPR050986">
    <property type="entry name" value="GutQ/KpsF_isomerases"/>
</dbReference>
<dbReference type="GO" id="GO:1901135">
    <property type="term" value="P:carbohydrate derivative metabolic process"/>
    <property type="evidence" value="ECO:0007669"/>
    <property type="project" value="InterPro"/>
</dbReference>
<evidence type="ECO:0000256" key="3">
    <source>
        <dbReference type="ARBA" id="ARBA00022737"/>
    </source>
</evidence>
<feature type="site" description="Catalytically relevant" evidence="10">
    <location>
        <position position="158"/>
    </location>
</feature>
<dbReference type="Pfam" id="PF00571">
    <property type="entry name" value="CBS"/>
    <property type="match status" value="2"/>
</dbReference>
<keyword evidence="4 11" id="KW-0129">CBS domain</keyword>
<dbReference type="GO" id="GO:0097367">
    <property type="term" value="F:carbohydrate derivative binding"/>
    <property type="evidence" value="ECO:0007669"/>
    <property type="project" value="InterPro"/>
</dbReference>
<dbReference type="NCBIfam" id="TIGR00393">
    <property type="entry name" value="kpsF"/>
    <property type="match status" value="1"/>
</dbReference>
<dbReference type="PANTHER" id="PTHR42745:SF1">
    <property type="entry name" value="ARABINOSE 5-PHOSPHATE ISOMERASE KDSD"/>
    <property type="match status" value="1"/>
</dbReference>
<dbReference type="InterPro" id="IPR046342">
    <property type="entry name" value="CBS_dom_sf"/>
</dbReference>
<dbReference type="AlphaFoldDB" id="A0A3N0UZW8"/>
<dbReference type="PANTHER" id="PTHR42745">
    <property type="match status" value="1"/>
</dbReference>
<dbReference type="GO" id="GO:0046872">
    <property type="term" value="F:metal ion binding"/>
    <property type="evidence" value="ECO:0007669"/>
    <property type="project" value="UniProtKB-KW"/>
</dbReference>
<evidence type="ECO:0000256" key="10">
    <source>
        <dbReference type="PIRSR" id="PIRSR004692-3"/>
    </source>
</evidence>
<keyword evidence="9" id="KW-0862">Zinc</keyword>
<evidence type="ECO:0000256" key="11">
    <source>
        <dbReference type="PROSITE-ProRule" id="PRU00703"/>
    </source>
</evidence>
<evidence type="ECO:0000256" key="8">
    <source>
        <dbReference type="PIRNR" id="PIRNR004692"/>
    </source>
</evidence>
<keyword evidence="15" id="KW-1185">Reference proteome</keyword>
<gene>
    <name evidence="14" type="ORF">ED236_08835</name>
</gene>
<name>A0A3N0UZW8_9PROT</name>
<dbReference type="GO" id="GO:0019146">
    <property type="term" value="F:arabinose-5-phosphate isomerase activity"/>
    <property type="evidence" value="ECO:0007669"/>
    <property type="project" value="UniProtKB-ARBA"/>
</dbReference>
<evidence type="ECO:0000256" key="2">
    <source>
        <dbReference type="ARBA" id="ARBA00008165"/>
    </source>
</evidence>
<feature type="site" description="Catalytically relevant" evidence="10">
    <location>
        <position position="199"/>
    </location>
</feature>
<evidence type="ECO:0000256" key="6">
    <source>
        <dbReference type="ARBA" id="ARBA00060658"/>
    </source>
</evidence>
<protein>
    <recommendedName>
        <fullName evidence="7">Arabinose 5-phosphate isomerase KdsD</fullName>
    </recommendedName>
</protein>
<evidence type="ECO:0000256" key="4">
    <source>
        <dbReference type="ARBA" id="ARBA00023122"/>
    </source>
</evidence>
<keyword evidence="3" id="KW-0677">Repeat</keyword>
<reference evidence="14 15" key="1">
    <citation type="submission" date="2018-10" db="EMBL/GenBank/DDBJ databases">
        <authorList>
            <person name="Chen W.-M."/>
        </authorList>
    </citation>
    <scope>NUCLEOTIDE SEQUENCE [LARGE SCALE GENOMIC DNA]</scope>
    <source>
        <strain evidence="14 15">H-5</strain>
    </source>
</reference>
<sequence length="335" mass="35639">MEFAPLAKAVPLKSLTSPLELARDVLRIEAREVEALAERLDHHFTQAVALILQCRGRVVVTGVGKSGHIGSKIAATLASTGTPSFFMHPGDASHGDLGMITADDIVIALSNSGESDELLAIVPLLKRMGAKLISMTGNSQSALAKQSDVHLDAAVSQEACPLGLAPTASTTATLALGDALAVTLLDQRGFSAEDFARSHPGGNLGRRLLVLVSDIMRTGQDLPVVSTTTSLSQGLLEMSRKGLGMTAVVDANKRIVGIFTDGDLRRAFEQGVDVRVTMMQNIMRTQPLRIQPDKLAVEAVELMEHHKVNVLLVVDQQDNLVGAINMHDLLIAKVV</sequence>